<name>A0A2M7SD89_9BACT</name>
<dbReference type="Pfam" id="PF22725">
    <property type="entry name" value="GFO_IDH_MocA_C3"/>
    <property type="match status" value="1"/>
</dbReference>
<dbReference type="PANTHER" id="PTHR43818">
    <property type="entry name" value="BCDNA.GH03377"/>
    <property type="match status" value="1"/>
</dbReference>
<evidence type="ECO:0000313" key="4">
    <source>
        <dbReference type="EMBL" id="PIZ17449.1"/>
    </source>
</evidence>
<dbReference type="GO" id="GO:0000166">
    <property type="term" value="F:nucleotide binding"/>
    <property type="evidence" value="ECO:0007669"/>
    <property type="project" value="InterPro"/>
</dbReference>
<dbReference type="Gene3D" id="3.40.50.720">
    <property type="entry name" value="NAD(P)-binding Rossmann-like Domain"/>
    <property type="match status" value="1"/>
</dbReference>
<proteinExistence type="predicted"/>
<evidence type="ECO:0000259" key="2">
    <source>
        <dbReference type="Pfam" id="PF01408"/>
    </source>
</evidence>
<sequence>MAKKVNVALIGYKFMGKAHSRAYRDAAMFFSPAAQPVMKVLCGRTEADVKAAAARFGWPEYSTSWEKVVERDDIDLIDIVTPPAMHANIAIAAAKAGKHIFCEKPLALTLKDGREMLDAANKAKVKHMIGFNYRRVPAIVLAKKLIDEGKIGRIHHFRAVYLQDWIVDPAFPLNWRLEKESAGSGALGDLGAHLIDLCRFLICDGVGEIDSVVGTTETFVKERPRSTSSDGITSTVKSEGIGKVTVDDAAIFLARFTKADTLATFEATRFAAGHKNMNCIEINGSEGSVIFNLERINELQFYSRKDPDYARGFRTILVTEPNHPYIAGWWPPGHTIGWEHTFVHEVVDLMDCIAKNKEPHPNFEDGYRCQVVLDAVERSVKDGKWTRVIANNN</sequence>
<dbReference type="AlphaFoldDB" id="A0A2M7SD89"/>
<evidence type="ECO:0000313" key="5">
    <source>
        <dbReference type="Proteomes" id="UP000229307"/>
    </source>
</evidence>
<feature type="domain" description="Gfo/Idh/MocA-like oxidoreductase N-terminal" evidence="2">
    <location>
        <begin position="5"/>
        <end position="131"/>
    </location>
</feature>
<gene>
    <name evidence="4" type="ORF">COY52_04445</name>
</gene>
<dbReference type="Gene3D" id="3.30.360.10">
    <property type="entry name" value="Dihydrodipicolinate Reductase, domain 2"/>
    <property type="match status" value="1"/>
</dbReference>
<feature type="domain" description="GFO/IDH/MocA-like oxidoreductase" evidence="3">
    <location>
        <begin position="141"/>
        <end position="289"/>
    </location>
</feature>
<organism evidence="4 5">
    <name type="scientific">Candidatus Desantisbacteria bacterium CG_4_10_14_0_8_um_filter_48_22</name>
    <dbReference type="NCBI Taxonomy" id="1974543"/>
    <lineage>
        <taxon>Bacteria</taxon>
        <taxon>Candidatus Desantisiibacteriota</taxon>
    </lineage>
</organism>
<dbReference type="Pfam" id="PF01408">
    <property type="entry name" value="GFO_IDH_MocA"/>
    <property type="match status" value="1"/>
</dbReference>
<dbReference type="PANTHER" id="PTHR43818:SF11">
    <property type="entry name" value="BCDNA.GH03377"/>
    <property type="match status" value="1"/>
</dbReference>
<accession>A0A2M7SD89</accession>
<dbReference type="InterPro" id="IPR036291">
    <property type="entry name" value="NAD(P)-bd_dom_sf"/>
</dbReference>
<keyword evidence="1" id="KW-0560">Oxidoreductase</keyword>
<dbReference type="InterPro" id="IPR055170">
    <property type="entry name" value="GFO_IDH_MocA-like_dom"/>
</dbReference>
<reference evidence="5" key="1">
    <citation type="submission" date="2017-09" db="EMBL/GenBank/DDBJ databases">
        <title>Depth-based differentiation of microbial function through sediment-hosted aquifers and enrichment of novel symbionts in the deep terrestrial subsurface.</title>
        <authorList>
            <person name="Probst A.J."/>
            <person name="Ladd B."/>
            <person name="Jarett J.K."/>
            <person name="Geller-Mcgrath D.E."/>
            <person name="Sieber C.M.K."/>
            <person name="Emerson J.B."/>
            <person name="Anantharaman K."/>
            <person name="Thomas B.C."/>
            <person name="Malmstrom R."/>
            <person name="Stieglmeier M."/>
            <person name="Klingl A."/>
            <person name="Woyke T."/>
            <person name="Ryan C.M."/>
            <person name="Banfield J.F."/>
        </authorList>
    </citation>
    <scope>NUCLEOTIDE SEQUENCE [LARGE SCALE GENOMIC DNA]</scope>
</reference>
<dbReference type="SUPFAM" id="SSF51735">
    <property type="entry name" value="NAD(P)-binding Rossmann-fold domains"/>
    <property type="match status" value="1"/>
</dbReference>
<dbReference type="EMBL" id="PFMR01000115">
    <property type="protein sequence ID" value="PIZ17449.1"/>
    <property type="molecule type" value="Genomic_DNA"/>
</dbReference>
<dbReference type="GO" id="GO:0016491">
    <property type="term" value="F:oxidoreductase activity"/>
    <property type="evidence" value="ECO:0007669"/>
    <property type="project" value="UniProtKB-KW"/>
</dbReference>
<protein>
    <submittedName>
        <fullName evidence="4">Dehydrogenase</fullName>
    </submittedName>
</protein>
<dbReference type="SUPFAM" id="SSF55347">
    <property type="entry name" value="Glyceraldehyde-3-phosphate dehydrogenase-like, C-terminal domain"/>
    <property type="match status" value="1"/>
</dbReference>
<comment type="caution">
    <text evidence="4">The sequence shown here is derived from an EMBL/GenBank/DDBJ whole genome shotgun (WGS) entry which is preliminary data.</text>
</comment>
<dbReference type="InterPro" id="IPR050463">
    <property type="entry name" value="Gfo/Idh/MocA_oxidrdct_glycsds"/>
</dbReference>
<dbReference type="Proteomes" id="UP000229307">
    <property type="component" value="Unassembled WGS sequence"/>
</dbReference>
<dbReference type="InterPro" id="IPR000683">
    <property type="entry name" value="Gfo/Idh/MocA-like_OxRdtase_N"/>
</dbReference>
<evidence type="ECO:0000256" key="1">
    <source>
        <dbReference type="ARBA" id="ARBA00023002"/>
    </source>
</evidence>
<evidence type="ECO:0000259" key="3">
    <source>
        <dbReference type="Pfam" id="PF22725"/>
    </source>
</evidence>